<keyword evidence="4" id="KW-0808">Transferase</keyword>
<dbReference type="AlphaFoldDB" id="A0AAD5LKB7"/>
<comment type="caution">
    <text evidence="9">The sequence shown here is derived from an EMBL/GenBank/DDBJ whole genome shotgun (WGS) entry which is preliminary data.</text>
</comment>
<dbReference type="GO" id="GO:0005953">
    <property type="term" value="C:CAAX-protein geranylgeranyltransferase complex"/>
    <property type="evidence" value="ECO:0007669"/>
    <property type="project" value="TreeGrafter"/>
</dbReference>
<keyword evidence="10" id="KW-1185">Reference proteome</keyword>
<evidence type="ECO:0000256" key="5">
    <source>
        <dbReference type="ARBA" id="ARBA00022723"/>
    </source>
</evidence>
<dbReference type="PANTHER" id="PTHR11774">
    <property type="entry name" value="GERANYLGERANYL TRANSFERASE TYPE BETA SUBUNIT"/>
    <property type="match status" value="1"/>
</dbReference>
<keyword evidence="7" id="KW-0862">Zinc</keyword>
<dbReference type="GO" id="GO:0046872">
    <property type="term" value="F:metal ion binding"/>
    <property type="evidence" value="ECO:0007669"/>
    <property type="project" value="UniProtKB-KW"/>
</dbReference>
<dbReference type="PANTHER" id="PTHR11774:SF4">
    <property type="entry name" value="GERANYLGERANYL TRANSFERASE TYPE-1 SUBUNIT BETA"/>
    <property type="match status" value="1"/>
</dbReference>
<evidence type="ECO:0000256" key="2">
    <source>
        <dbReference type="ARBA" id="ARBA00010497"/>
    </source>
</evidence>
<dbReference type="EMBL" id="JAKCXM010000139">
    <property type="protein sequence ID" value="KAJ0401030.1"/>
    <property type="molecule type" value="Genomic_DNA"/>
</dbReference>
<gene>
    <name evidence="9" type="ORF">P43SY_009910</name>
</gene>
<dbReference type="Gene3D" id="1.50.10.20">
    <property type="match status" value="2"/>
</dbReference>
<evidence type="ECO:0000313" key="10">
    <source>
        <dbReference type="Proteomes" id="UP001209570"/>
    </source>
</evidence>
<protein>
    <recommendedName>
        <fullName evidence="8">Prenyltransferase alpha-alpha toroid domain-containing protein</fullName>
    </recommendedName>
</protein>
<dbReference type="InterPro" id="IPR008930">
    <property type="entry name" value="Terpenoid_cyclase/PrenylTrfase"/>
</dbReference>
<dbReference type="InterPro" id="IPR045089">
    <property type="entry name" value="PGGT1B-like"/>
</dbReference>
<feature type="domain" description="Prenyltransferase alpha-alpha toroid" evidence="8">
    <location>
        <begin position="157"/>
        <end position="287"/>
    </location>
</feature>
<dbReference type="Proteomes" id="UP001209570">
    <property type="component" value="Unassembled WGS sequence"/>
</dbReference>
<evidence type="ECO:0000256" key="6">
    <source>
        <dbReference type="ARBA" id="ARBA00022737"/>
    </source>
</evidence>
<keyword evidence="6" id="KW-0677">Repeat</keyword>
<dbReference type="GO" id="GO:0004662">
    <property type="term" value="F:CAAX-protein geranylgeranyltransferase activity"/>
    <property type="evidence" value="ECO:0007669"/>
    <property type="project" value="TreeGrafter"/>
</dbReference>
<evidence type="ECO:0000313" key="9">
    <source>
        <dbReference type="EMBL" id="KAJ0401030.1"/>
    </source>
</evidence>
<dbReference type="SUPFAM" id="SSF48239">
    <property type="entry name" value="Terpenoid cyclases/Protein prenyltransferases"/>
    <property type="match status" value="1"/>
</dbReference>
<evidence type="ECO:0000256" key="1">
    <source>
        <dbReference type="ARBA" id="ARBA00001947"/>
    </source>
</evidence>
<name>A0AAD5LKB7_PYTIN</name>
<keyword evidence="5" id="KW-0479">Metal-binding</keyword>
<evidence type="ECO:0000256" key="4">
    <source>
        <dbReference type="ARBA" id="ARBA00022679"/>
    </source>
</evidence>
<accession>A0AAD5LKB7</accession>
<comment type="similarity">
    <text evidence="2">Belongs to the protein prenyltransferase subunit beta family.</text>
</comment>
<dbReference type="InterPro" id="IPR001330">
    <property type="entry name" value="Prenyltrans"/>
</dbReference>
<proteinExistence type="inferred from homology"/>
<reference evidence="9" key="1">
    <citation type="submission" date="2021-12" db="EMBL/GenBank/DDBJ databases">
        <title>Prjna785345.</title>
        <authorList>
            <person name="Rujirawat T."/>
            <person name="Krajaejun T."/>
        </authorList>
    </citation>
    <scope>NUCLEOTIDE SEQUENCE</scope>
    <source>
        <strain evidence="9">Pi057C3</strain>
    </source>
</reference>
<evidence type="ECO:0000259" key="8">
    <source>
        <dbReference type="Pfam" id="PF00432"/>
    </source>
</evidence>
<evidence type="ECO:0000256" key="3">
    <source>
        <dbReference type="ARBA" id="ARBA00022602"/>
    </source>
</evidence>
<keyword evidence="3" id="KW-0637">Prenyltransferase</keyword>
<comment type="cofactor">
    <cofactor evidence="1">
        <name>Zn(2+)</name>
        <dbReference type="ChEBI" id="CHEBI:29105"/>
    </cofactor>
</comment>
<dbReference type="Pfam" id="PF00432">
    <property type="entry name" value="Prenyltrans"/>
    <property type="match status" value="1"/>
</dbReference>
<evidence type="ECO:0000256" key="7">
    <source>
        <dbReference type="ARBA" id="ARBA00022833"/>
    </source>
</evidence>
<sequence length="325" mass="35948">MTTPPPPAPTTATRPSFDKELHALYFLKNLKRLPPPYASQDSQRVVLAFFCIHGLALLGELHRVDREQVIEWVYSLQVHPDSRDRSLNASDCGFRGGTFLGNAFGCKPSEYTSEVYDTANIASTYAALCILRTLGDDLSRVDKVAIIAALRHLQNKSSGSYDGSIGITADAEGQGGAVFCAIASLVLSGRLMQLQMDQSELLRWLVFRQQGGFQGRCNKVPDSCYAFWNGATLDLLGKHHLVDIPSCRDFILSCQFPFGGLCKYPDGVPDVMHSYYSLAWLSIASNGLRRRQSKGDVSENTEEDDPFACLVPLDTKLQVPFFPKR</sequence>
<organism evidence="9 10">
    <name type="scientific">Pythium insidiosum</name>
    <name type="common">Pythiosis disease agent</name>
    <dbReference type="NCBI Taxonomy" id="114742"/>
    <lineage>
        <taxon>Eukaryota</taxon>
        <taxon>Sar</taxon>
        <taxon>Stramenopiles</taxon>
        <taxon>Oomycota</taxon>
        <taxon>Peronosporomycetes</taxon>
        <taxon>Pythiales</taxon>
        <taxon>Pythiaceae</taxon>
        <taxon>Pythium</taxon>
    </lineage>
</organism>